<keyword evidence="1" id="KW-0732">Signal</keyword>
<dbReference type="RefSeq" id="WP_100677149.1">
    <property type="nucleotide sequence ID" value="NZ_NIPO01000001.1"/>
</dbReference>
<feature type="chain" id="PRO_5014916057" evidence="1">
    <location>
        <begin position="19"/>
        <end position="191"/>
    </location>
</feature>
<proteinExistence type="predicted"/>
<sequence length="191" mass="22076">MRILPVLFSFFFIINATAQSFVYETSDKQSFKLRPGHHTQFQYMMVNRADFKHNSLFDIDENTRHFIIPFSGYYETEAFFNFNPDTASIKDNRGGINFGLVHIRDGKQQYMAATRYTFDKTNQGEYTAVYILPTIVYLEQGDIIAPAISSGYINTHLFYAHIGCPKKTDDCVSFSFKIRLISVEDGNTDFF</sequence>
<keyword evidence="3" id="KW-1185">Reference proteome</keyword>
<feature type="signal peptide" evidence="1">
    <location>
        <begin position="1"/>
        <end position="18"/>
    </location>
</feature>
<dbReference type="OrthoDB" id="1339488at2"/>
<name>A0A2M9R3Z3_9FLAO</name>
<protein>
    <submittedName>
        <fullName evidence="2">Uncharacterized protein</fullName>
    </submittedName>
</protein>
<dbReference type="AlphaFoldDB" id="A0A2M9R3Z3"/>
<evidence type="ECO:0000313" key="2">
    <source>
        <dbReference type="EMBL" id="PJR03581.1"/>
    </source>
</evidence>
<accession>A0A2M9R3Z3</accession>
<comment type="caution">
    <text evidence="2">The sequence shown here is derived from an EMBL/GenBank/DDBJ whole genome shotgun (WGS) entry which is preliminary data.</text>
</comment>
<gene>
    <name evidence="2" type="ORF">CDL10_02905</name>
</gene>
<evidence type="ECO:0000313" key="3">
    <source>
        <dbReference type="Proteomes" id="UP000231960"/>
    </source>
</evidence>
<dbReference type="EMBL" id="NIPO01000001">
    <property type="protein sequence ID" value="PJR03581.1"/>
    <property type="molecule type" value="Genomic_DNA"/>
</dbReference>
<reference evidence="2 3" key="1">
    <citation type="submission" date="2017-06" db="EMBL/GenBank/DDBJ databases">
        <title>Description of Avrilella dinanensis gen. nov. sp. nov.</title>
        <authorList>
            <person name="Leyer C."/>
            <person name="Sassi M."/>
            <person name="Minet J."/>
            <person name="Kayal S."/>
            <person name="Cattoir V."/>
        </authorList>
    </citation>
    <scope>NUCLEOTIDE SEQUENCE [LARGE SCALE GENOMIC DNA]</scope>
    <source>
        <strain evidence="2 3">UR159</strain>
    </source>
</reference>
<dbReference type="Proteomes" id="UP000231960">
    <property type="component" value="Unassembled WGS sequence"/>
</dbReference>
<evidence type="ECO:0000256" key="1">
    <source>
        <dbReference type="SAM" id="SignalP"/>
    </source>
</evidence>
<organism evidence="2 3">
    <name type="scientific">Avrilella dinanensis</name>
    <dbReference type="NCBI Taxonomy" id="2008672"/>
    <lineage>
        <taxon>Bacteria</taxon>
        <taxon>Pseudomonadati</taxon>
        <taxon>Bacteroidota</taxon>
        <taxon>Flavobacteriia</taxon>
        <taxon>Flavobacteriales</taxon>
        <taxon>Flavobacteriaceae</taxon>
        <taxon>Avrilella</taxon>
    </lineage>
</organism>